<proteinExistence type="predicted"/>
<keyword evidence="1" id="KW-0732">Signal</keyword>
<gene>
    <name evidence="2" type="ORF">E5L68_007930</name>
</gene>
<dbReference type="EMBL" id="SRMP02000011">
    <property type="protein sequence ID" value="MFN0291318.1"/>
    <property type="molecule type" value="Genomic_DNA"/>
</dbReference>
<organism evidence="2 3">
    <name type="scientific">Pedobacter helvus</name>
    <dbReference type="NCBI Taxonomy" id="2563444"/>
    <lineage>
        <taxon>Bacteria</taxon>
        <taxon>Pseudomonadati</taxon>
        <taxon>Bacteroidota</taxon>
        <taxon>Sphingobacteriia</taxon>
        <taxon>Sphingobacteriales</taxon>
        <taxon>Sphingobacteriaceae</taxon>
        <taxon>Pedobacter</taxon>
    </lineage>
</organism>
<dbReference type="CDD" id="cd12797">
    <property type="entry name" value="M23_peptidase"/>
    <property type="match status" value="1"/>
</dbReference>
<dbReference type="Gene3D" id="2.70.70.10">
    <property type="entry name" value="Glucose Permease (Domain IIA)"/>
    <property type="match status" value="1"/>
</dbReference>
<evidence type="ECO:0008006" key="4">
    <source>
        <dbReference type="Google" id="ProtNLM"/>
    </source>
</evidence>
<feature type="signal peptide" evidence="1">
    <location>
        <begin position="1"/>
        <end position="21"/>
    </location>
</feature>
<sequence>MKLFQSILLLSNVLLTFSLSAQEKELTVSSKRNDDKSVTLTAEKSSPGTYTVVLNFRELSNTSSAGEPAYKVKHSGDNFLTLTPDNKNQGISYSYSYSFIRGELNPKFNPLFVYALPYGNGKKTRAIESSFLRATYFGATAPADWKAYRFYTEEADTVTAIRKGIVVSVSDVYDQDTKDVKYTSKVNTVIVEHADGTLANYKGFKKGIFVKEGQTVFPGTPLGMNDITNERYGISLMITYLKSANFGSNKNTDSKDSESLYGFITPYFSTIENSNGILTSQKYYSSAITPEIIQKEMTKKELKNLAKK</sequence>
<evidence type="ECO:0000313" key="2">
    <source>
        <dbReference type="EMBL" id="MFN0291318.1"/>
    </source>
</evidence>
<keyword evidence="3" id="KW-1185">Reference proteome</keyword>
<protein>
    <recommendedName>
        <fullName evidence="4">Peptidase M23 domain-containing protein</fullName>
    </recommendedName>
</protein>
<evidence type="ECO:0000256" key="1">
    <source>
        <dbReference type="SAM" id="SignalP"/>
    </source>
</evidence>
<dbReference type="Proteomes" id="UP001517367">
    <property type="component" value="Unassembled WGS sequence"/>
</dbReference>
<name>A0ABW9JJF7_9SPHI</name>
<dbReference type="RefSeq" id="WP_138730528.1">
    <property type="nucleotide sequence ID" value="NZ_SRMP02000011.1"/>
</dbReference>
<feature type="chain" id="PRO_5045066591" description="Peptidase M23 domain-containing protein" evidence="1">
    <location>
        <begin position="22"/>
        <end position="308"/>
    </location>
</feature>
<evidence type="ECO:0000313" key="3">
    <source>
        <dbReference type="Proteomes" id="UP001517367"/>
    </source>
</evidence>
<accession>A0ABW9JJF7</accession>
<comment type="caution">
    <text evidence="2">The sequence shown here is derived from an EMBL/GenBank/DDBJ whole genome shotgun (WGS) entry which is preliminary data.</text>
</comment>
<dbReference type="InterPro" id="IPR011055">
    <property type="entry name" value="Dup_hybrid_motif"/>
</dbReference>
<reference evidence="2 3" key="1">
    <citation type="submission" date="2024-12" db="EMBL/GenBank/DDBJ databases">
        <authorList>
            <person name="Hu S."/>
        </authorList>
    </citation>
    <scope>NUCLEOTIDE SEQUENCE [LARGE SCALE GENOMIC DNA]</scope>
    <source>
        <strain evidence="2 3">P-25</strain>
    </source>
</reference>